<dbReference type="AlphaFoldDB" id="A0A9P3UMJ4"/>
<reference evidence="1" key="1">
    <citation type="submission" date="2022-07" db="EMBL/GenBank/DDBJ databases">
        <title>The genome of Lyophyllum shimeji provides insight into the initial evolution of ectomycorrhizal fungal genome.</title>
        <authorList>
            <person name="Kobayashi Y."/>
            <person name="Shibata T."/>
            <person name="Hirakawa H."/>
            <person name="Shigenobu S."/>
            <person name="Nishiyama T."/>
            <person name="Yamada A."/>
            <person name="Hasebe M."/>
            <person name="Kawaguchi M."/>
        </authorList>
    </citation>
    <scope>NUCLEOTIDE SEQUENCE</scope>
    <source>
        <strain evidence="1">AT787</strain>
    </source>
</reference>
<accession>A0A9P3UMJ4</accession>
<comment type="caution">
    <text evidence="1">The sequence shown here is derived from an EMBL/GenBank/DDBJ whole genome shotgun (WGS) entry which is preliminary data.</text>
</comment>
<dbReference type="OrthoDB" id="3113415at2759"/>
<keyword evidence="2" id="KW-1185">Reference proteome</keyword>
<dbReference type="EMBL" id="BRPK01000003">
    <property type="protein sequence ID" value="GLB36835.1"/>
    <property type="molecule type" value="Genomic_DNA"/>
</dbReference>
<protein>
    <submittedName>
        <fullName evidence="1">Uncharacterized protein</fullName>
    </submittedName>
</protein>
<dbReference type="Proteomes" id="UP001063166">
    <property type="component" value="Unassembled WGS sequence"/>
</dbReference>
<name>A0A9P3UMJ4_LYOSH</name>
<evidence type="ECO:0000313" key="2">
    <source>
        <dbReference type="Proteomes" id="UP001063166"/>
    </source>
</evidence>
<proteinExistence type="predicted"/>
<organism evidence="1 2">
    <name type="scientific">Lyophyllum shimeji</name>
    <name type="common">Hon-shimeji</name>
    <name type="synonym">Tricholoma shimeji</name>
    <dbReference type="NCBI Taxonomy" id="47721"/>
    <lineage>
        <taxon>Eukaryota</taxon>
        <taxon>Fungi</taxon>
        <taxon>Dikarya</taxon>
        <taxon>Basidiomycota</taxon>
        <taxon>Agaricomycotina</taxon>
        <taxon>Agaricomycetes</taxon>
        <taxon>Agaricomycetidae</taxon>
        <taxon>Agaricales</taxon>
        <taxon>Tricholomatineae</taxon>
        <taxon>Lyophyllaceae</taxon>
        <taxon>Lyophyllum</taxon>
    </lineage>
</organism>
<sequence>MSSYDGIDNAIRQALNSAHVLINTGHLREALKIYDSTIRLFAQGSQVEYADPYLIREVRRSRLACYIKLNMMDEADNELRYLRENPVIMPSVKRRSTLSGVIRRLVSSRSRTDPVGAKG</sequence>
<gene>
    <name evidence="1" type="ORF">LshimejAT787_0311220</name>
</gene>
<evidence type="ECO:0000313" key="1">
    <source>
        <dbReference type="EMBL" id="GLB36835.1"/>
    </source>
</evidence>